<evidence type="ECO:0000313" key="1">
    <source>
        <dbReference type="EMBL" id="VBA45061.1"/>
    </source>
</evidence>
<dbReference type="EMBL" id="UPHQ01000283">
    <property type="protein sequence ID" value="VBA45061.1"/>
    <property type="molecule type" value="Genomic_DNA"/>
</dbReference>
<dbReference type="Proteomes" id="UP000267289">
    <property type="component" value="Unassembled WGS sequence"/>
</dbReference>
<organism evidence="1 2">
    <name type="scientific">Mycobacterium innocens</name>
    <dbReference type="NCBI Taxonomy" id="2341083"/>
    <lineage>
        <taxon>Bacteria</taxon>
        <taxon>Bacillati</taxon>
        <taxon>Actinomycetota</taxon>
        <taxon>Actinomycetes</taxon>
        <taxon>Mycobacteriales</taxon>
        <taxon>Mycobacteriaceae</taxon>
        <taxon>Mycobacterium</taxon>
    </lineage>
</organism>
<proteinExistence type="predicted"/>
<evidence type="ECO:0000313" key="2">
    <source>
        <dbReference type="Proteomes" id="UP000267289"/>
    </source>
</evidence>
<keyword evidence="2" id="KW-1185">Reference proteome</keyword>
<dbReference type="PROSITE" id="PS51257">
    <property type="entry name" value="PROKAR_LIPOPROTEIN"/>
    <property type="match status" value="1"/>
</dbReference>
<name>A0A498QHA9_9MYCO</name>
<accession>A0A498QHA9</accession>
<keyword evidence="1" id="KW-0449">Lipoprotein</keyword>
<gene>
    <name evidence="1" type="primary">lppJ_5</name>
    <name evidence="1" type="ORF">LAUMK13_05332</name>
</gene>
<sequence>MWTLPVRIAVAAIGIGLVLGGCAEVVRHPISPQQARAQVVDAVRDIVNSLHAEVTEATFSYESCNDQGEPPFRGVVDLSFWMPGVSHDGPADPKTVISTLVADGWSTDSDFISHSPTLRKKDVNAIVTVVPPALHGEGFNSHVGVKLDGECRDTFDHRKDHSILPVDISKEIQQP</sequence>
<reference evidence="1 2" key="1">
    <citation type="submission" date="2018-09" db="EMBL/GenBank/DDBJ databases">
        <authorList>
            <person name="Tagini F."/>
        </authorList>
    </citation>
    <scope>NUCLEOTIDE SEQUENCE [LARGE SCALE GENOMIC DNA]</scope>
    <source>
        <strain evidence="1 2">MK13</strain>
    </source>
</reference>
<dbReference type="AlphaFoldDB" id="A0A498QHA9"/>
<protein>
    <submittedName>
        <fullName evidence="1">Lipoprotein LppJ</fullName>
    </submittedName>
</protein>